<dbReference type="PROSITE" id="PS51918">
    <property type="entry name" value="RADICAL_SAM"/>
    <property type="match status" value="1"/>
</dbReference>
<dbReference type="InterPro" id="IPR023404">
    <property type="entry name" value="rSAM_horseshoe"/>
</dbReference>
<accession>Q39V00</accession>
<dbReference type="AlphaFoldDB" id="Q39V00"/>
<feature type="domain" description="Radical SAM core" evidence="7">
    <location>
        <begin position="180"/>
        <end position="414"/>
    </location>
</feature>
<dbReference type="PROSITE" id="PS51332">
    <property type="entry name" value="B12_BINDING"/>
    <property type="match status" value="1"/>
</dbReference>
<dbReference type="GO" id="GO:0003824">
    <property type="term" value="F:catalytic activity"/>
    <property type="evidence" value="ECO:0007669"/>
    <property type="project" value="InterPro"/>
</dbReference>
<keyword evidence="3" id="KW-0479">Metal-binding</keyword>
<keyword evidence="4" id="KW-0408">Iron</keyword>
<keyword evidence="2" id="KW-0949">S-adenosyl-L-methionine</keyword>
<dbReference type="Gene3D" id="3.40.50.280">
    <property type="entry name" value="Cobalamin-binding domain"/>
    <property type="match status" value="1"/>
</dbReference>
<evidence type="ECO:0000256" key="4">
    <source>
        <dbReference type="ARBA" id="ARBA00023004"/>
    </source>
</evidence>
<dbReference type="GO" id="GO:0031419">
    <property type="term" value="F:cobalamin binding"/>
    <property type="evidence" value="ECO:0007669"/>
    <property type="project" value="InterPro"/>
</dbReference>
<dbReference type="InterPro" id="IPR006638">
    <property type="entry name" value="Elp3/MiaA/NifB-like_rSAM"/>
</dbReference>
<feature type="domain" description="B12-binding" evidence="6">
    <location>
        <begin position="1"/>
        <end position="144"/>
    </location>
</feature>
<dbReference type="GO" id="GO:0005829">
    <property type="term" value="C:cytosol"/>
    <property type="evidence" value="ECO:0007669"/>
    <property type="project" value="TreeGrafter"/>
</dbReference>
<dbReference type="PANTHER" id="PTHR43409">
    <property type="entry name" value="ANAEROBIC MAGNESIUM-PROTOPORPHYRIN IX MONOMETHYL ESTER CYCLASE-RELATED"/>
    <property type="match status" value="1"/>
</dbReference>
<dbReference type="EMBL" id="CP000148">
    <property type="protein sequence ID" value="ABB31924.1"/>
    <property type="molecule type" value="Genomic_DNA"/>
</dbReference>
<dbReference type="Pfam" id="PF04055">
    <property type="entry name" value="Radical_SAM"/>
    <property type="match status" value="1"/>
</dbReference>
<organism evidence="8 9">
    <name type="scientific">Geobacter metallireducens (strain ATCC 53774 / DSM 7210 / GS-15)</name>
    <dbReference type="NCBI Taxonomy" id="269799"/>
    <lineage>
        <taxon>Bacteria</taxon>
        <taxon>Pseudomonadati</taxon>
        <taxon>Thermodesulfobacteriota</taxon>
        <taxon>Desulfuromonadia</taxon>
        <taxon>Geobacterales</taxon>
        <taxon>Geobacteraceae</taxon>
        <taxon>Geobacter</taxon>
    </lineage>
</organism>
<dbReference type="SUPFAM" id="SSF102114">
    <property type="entry name" value="Radical SAM enzymes"/>
    <property type="match status" value="1"/>
</dbReference>
<evidence type="ECO:0000313" key="8">
    <source>
        <dbReference type="EMBL" id="ABB31924.1"/>
    </source>
</evidence>
<dbReference type="SFLD" id="SFLDS00029">
    <property type="entry name" value="Radical_SAM"/>
    <property type="match status" value="1"/>
</dbReference>
<evidence type="ECO:0000256" key="1">
    <source>
        <dbReference type="ARBA" id="ARBA00001966"/>
    </source>
</evidence>
<dbReference type="CDD" id="cd01335">
    <property type="entry name" value="Radical_SAM"/>
    <property type="match status" value="1"/>
</dbReference>
<evidence type="ECO:0000256" key="3">
    <source>
        <dbReference type="ARBA" id="ARBA00022723"/>
    </source>
</evidence>
<dbReference type="InterPro" id="IPR023969">
    <property type="entry name" value="CHP04072_B12-bd/rSAM"/>
</dbReference>
<evidence type="ECO:0000259" key="6">
    <source>
        <dbReference type="PROSITE" id="PS51332"/>
    </source>
</evidence>
<dbReference type="GO" id="GO:0046872">
    <property type="term" value="F:metal ion binding"/>
    <property type="evidence" value="ECO:0007669"/>
    <property type="project" value="UniProtKB-KW"/>
</dbReference>
<name>Q39V00_GEOMG</name>
<dbReference type="Gene3D" id="3.80.30.20">
    <property type="entry name" value="tm_1862 like domain"/>
    <property type="match status" value="1"/>
</dbReference>
<dbReference type="STRING" id="269799.Gmet_1693"/>
<dbReference type="GO" id="GO:0051539">
    <property type="term" value="F:4 iron, 4 sulfur cluster binding"/>
    <property type="evidence" value="ECO:0007669"/>
    <property type="project" value="UniProtKB-KW"/>
</dbReference>
<dbReference type="Proteomes" id="UP000007073">
    <property type="component" value="Chromosome"/>
</dbReference>
<dbReference type="InterPro" id="IPR006158">
    <property type="entry name" value="Cobalamin-bd"/>
</dbReference>
<dbReference type="eggNOG" id="COG1032">
    <property type="taxonomic scope" value="Bacteria"/>
</dbReference>
<comment type="cofactor">
    <cofactor evidence="1">
        <name>[4Fe-4S] cluster</name>
        <dbReference type="ChEBI" id="CHEBI:49883"/>
    </cofactor>
</comment>
<reference evidence="8 9" key="2">
    <citation type="journal article" date="2009" name="BMC Microbiol.">
        <title>The genome sequence of Geobacter metallireducens: features of metabolism, physiology and regulation common and dissimilar to Geobacter sulfurreducens.</title>
        <authorList>
            <person name="Aklujkar M."/>
            <person name="Krushkal J."/>
            <person name="DiBartolo G."/>
            <person name="Lapidus A."/>
            <person name="Land M.L."/>
            <person name="Lovley D.R."/>
        </authorList>
    </citation>
    <scope>NUCLEOTIDE SEQUENCE [LARGE SCALE GENOMIC DNA]</scope>
    <source>
        <strain evidence="9">ATCC 53774 / DSM 7210 / GS-15</strain>
    </source>
</reference>
<dbReference type="RefSeq" id="WP_004514161.1">
    <property type="nucleotide sequence ID" value="NC_007517.1"/>
</dbReference>
<dbReference type="InterPro" id="IPR058240">
    <property type="entry name" value="rSAM_sf"/>
</dbReference>
<proteinExistence type="predicted"/>
<evidence type="ECO:0000256" key="5">
    <source>
        <dbReference type="ARBA" id="ARBA00023014"/>
    </source>
</evidence>
<keyword evidence="5" id="KW-0411">Iron-sulfur</keyword>
<dbReference type="SFLD" id="SFLDG01082">
    <property type="entry name" value="B12-binding_domain_containing"/>
    <property type="match status" value="1"/>
</dbReference>
<dbReference type="PANTHER" id="PTHR43409:SF16">
    <property type="entry name" value="SLR0320 PROTEIN"/>
    <property type="match status" value="1"/>
</dbReference>
<dbReference type="HOGENOM" id="CLU_021572_4_5_7"/>
<evidence type="ECO:0000259" key="7">
    <source>
        <dbReference type="PROSITE" id="PS51918"/>
    </source>
</evidence>
<dbReference type="InterPro" id="IPR034466">
    <property type="entry name" value="Methyltransferase_Class_B"/>
</dbReference>
<evidence type="ECO:0000313" key="9">
    <source>
        <dbReference type="Proteomes" id="UP000007073"/>
    </source>
</evidence>
<sequence length="467" mass="50544">MNVLLVSVNREHAPYPVFPLGLACLAGPLRAAGHRLSVLDLCFAADPEEATRQALAEFSPDVVVLSLRNIDNVTYPGSRSYLSGVRDVVAICRERAAVVVGGSGFSLMPREVLAYLGADYGVVGEGEDVLPRLLARIAAGEGGDGLPGVVARENAGFLPPHPVQAIGTPLRGLFQVERYHREGGMANIQTKRGCPFSCIYCTYPLLEGERMRLRPVADIIAEIGDLVDVHGVSYLYFVDDIFNYPLEFALELCRAMSAARLPVAWSAFINPDFLPPQLLDAMLAAGCDALEFGTDSGSPVMLRNLRKSFGIEKVREASRLCREAGVDFAHYILFGGPGETPATIAESFALMDEVAPTAVIAMTGIRIFPGTAIYRQALADGLITPETDLLRPAFYIAPTIADTLCELVREEALKRTNWVVPGLEITANDAMLEALRHFAGPGPLWKMLKLLGRRRGSVPSPWSHSPS</sequence>
<dbReference type="InterPro" id="IPR051198">
    <property type="entry name" value="BchE-like"/>
</dbReference>
<dbReference type="KEGG" id="gme:Gmet_1693"/>
<dbReference type="NCBIfam" id="TIGR04072">
    <property type="entry name" value="rSAM_ladder_B12"/>
    <property type="match status" value="1"/>
</dbReference>
<gene>
    <name evidence="8" type="ordered locus">Gmet_1693</name>
</gene>
<keyword evidence="9" id="KW-1185">Reference proteome</keyword>
<dbReference type="SFLD" id="SFLDG01123">
    <property type="entry name" value="methyltransferase_(Class_B)"/>
    <property type="match status" value="1"/>
</dbReference>
<dbReference type="Pfam" id="PF02310">
    <property type="entry name" value="B12-binding"/>
    <property type="match status" value="1"/>
</dbReference>
<dbReference type="SMART" id="SM00729">
    <property type="entry name" value="Elp3"/>
    <property type="match status" value="1"/>
</dbReference>
<reference evidence="8 9" key="1">
    <citation type="submission" date="2005-10" db="EMBL/GenBank/DDBJ databases">
        <title>Complete sequence of Geobacter metallireducens GS-15.</title>
        <authorList>
            <consortium name="US DOE Joint Genome Institute"/>
            <person name="Copeland A."/>
            <person name="Lucas S."/>
            <person name="Lapidus A."/>
            <person name="Barry K."/>
            <person name="Detter J.C."/>
            <person name="Glavina T."/>
            <person name="Hammon N."/>
            <person name="Israni S."/>
            <person name="Pitluck S."/>
            <person name="Di Bartolo G."/>
            <person name="Chain P."/>
            <person name="Schmutz J."/>
            <person name="Larimer F."/>
            <person name="Land M."/>
            <person name="Kyrpides N."/>
            <person name="Ivanova N."/>
            <person name="Richardson P."/>
        </authorList>
    </citation>
    <scope>NUCLEOTIDE SEQUENCE [LARGE SCALE GENOMIC DNA]</scope>
    <source>
        <strain evidence="9">ATCC 53774 / DSM 7210 / GS-15</strain>
    </source>
</reference>
<dbReference type="InterPro" id="IPR007197">
    <property type="entry name" value="rSAM"/>
</dbReference>
<protein>
    <submittedName>
        <fullName evidence="8">Radical SAM domain iron-sulfur cluster-binding oxidoreductase with cobalamin-binding-like domain</fullName>
    </submittedName>
</protein>
<evidence type="ECO:0000256" key="2">
    <source>
        <dbReference type="ARBA" id="ARBA00022691"/>
    </source>
</evidence>